<keyword evidence="2" id="KW-0121">Carboxypeptidase</keyword>
<keyword evidence="3" id="KW-1185">Reference proteome</keyword>
<comment type="caution">
    <text evidence="2">The sequence shown here is derived from an EMBL/GenBank/DDBJ whole genome shotgun (WGS) entry which is preliminary data.</text>
</comment>
<dbReference type="InterPro" id="IPR003709">
    <property type="entry name" value="VanY-like_core_dom"/>
</dbReference>
<name>A0A5S3N2H3_9FLAO</name>
<keyword evidence="2" id="KW-0378">Hydrolase</keyword>
<reference evidence="2 3" key="1">
    <citation type="submission" date="2019-05" db="EMBL/GenBank/DDBJ databases">
        <title>Polaribacter aestuariivivens sp. nov., isolated from a tidal flat.</title>
        <authorList>
            <person name="Yoon J.-H."/>
        </authorList>
    </citation>
    <scope>NUCLEOTIDE SEQUENCE [LARGE SCALE GENOMIC DNA]</scope>
    <source>
        <strain evidence="2 3">DBTF-3</strain>
    </source>
</reference>
<dbReference type="OrthoDB" id="9792074at2"/>
<dbReference type="Gene3D" id="3.30.1380.10">
    <property type="match status" value="1"/>
</dbReference>
<accession>A0A5S3N2H3</accession>
<gene>
    <name evidence="2" type="ORF">FDT66_09770</name>
</gene>
<sequence>MFYLFLLTSFSNCKKQKEKIAANLVTIKAETDTISKFPNYLTKEYVLGLFDYIKNDDFVMIPKEISNKKIYLRKEVLTAFLAMKNAAEKENITFTVISGTRNFEHQKNIWNYKWNKKYKKLPPLERAKRILEFSGMPSTSRHHWGTDIDINSLSNSYFSFRKGLKEYNWLLKNASKFGFYQVYTSKEKGRTGYNEEKWHWSYAPLSKIYLEFYNENISIKDITNFEGFEFAQQLNIIADYVNGINMDLLK</sequence>
<dbReference type="InterPro" id="IPR052179">
    <property type="entry name" value="DD-CPase-like"/>
</dbReference>
<evidence type="ECO:0000313" key="3">
    <source>
        <dbReference type="Proteomes" id="UP000307140"/>
    </source>
</evidence>
<dbReference type="CDD" id="cd14847">
    <property type="entry name" value="DD-carboxypeptidase_like"/>
    <property type="match status" value="1"/>
</dbReference>
<dbReference type="PANTHER" id="PTHR34385:SF1">
    <property type="entry name" value="PEPTIDOGLYCAN L-ALANYL-D-GLUTAMATE ENDOPEPTIDASE CWLK"/>
    <property type="match status" value="1"/>
</dbReference>
<dbReference type="PANTHER" id="PTHR34385">
    <property type="entry name" value="D-ALANYL-D-ALANINE CARBOXYPEPTIDASE"/>
    <property type="match status" value="1"/>
</dbReference>
<keyword evidence="2" id="KW-0645">Protease</keyword>
<dbReference type="Proteomes" id="UP000307140">
    <property type="component" value="Unassembled WGS sequence"/>
</dbReference>
<dbReference type="SUPFAM" id="SSF55166">
    <property type="entry name" value="Hedgehog/DD-peptidase"/>
    <property type="match status" value="1"/>
</dbReference>
<dbReference type="InterPro" id="IPR009045">
    <property type="entry name" value="Zn_M74/Hedgehog-like"/>
</dbReference>
<evidence type="ECO:0000313" key="2">
    <source>
        <dbReference type="EMBL" id="TMM29403.1"/>
    </source>
</evidence>
<dbReference type="GO" id="GO:0006508">
    <property type="term" value="P:proteolysis"/>
    <property type="evidence" value="ECO:0007669"/>
    <property type="project" value="InterPro"/>
</dbReference>
<organism evidence="2 3">
    <name type="scientific">Polaribacter aestuariivivens</name>
    <dbReference type="NCBI Taxonomy" id="2304626"/>
    <lineage>
        <taxon>Bacteria</taxon>
        <taxon>Pseudomonadati</taxon>
        <taxon>Bacteroidota</taxon>
        <taxon>Flavobacteriia</taxon>
        <taxon>Flavobacteriales</taxon>
        <taxon>Flavobacteriaceae</taxon>
    </lineage>
</organism>
<dbReference type="GO" id="GO:0004180">
    <property type="term" value="F:carboxypeptidase activity"/>
    <property type="evidence" value="ECO:0007669"/>
    <property type="project" value="UniProtKB-KW"/>
</dbReference>
<dbReference type="Pfam" id="PF02557">
    <property type="entry name" value="VanY"/>
    <property type="match status" value="1"/>
</dbReference>
<dbReference type="EMBL" id="VANR01000005">
    <property type="protein sequence ID" value="TMM29403.1"/>
    <property type="molecule type" value="Genomic_DNA"/>
</dbReference>
<evidence type="ECO:0000259" key="1">
    <source>
        <dbReference type="Pfam" id="PF02557"/>
    </source>
</evidence>
<dbReference type="AlphaFoldDB" id="A0A5S3N2H3"/>
<protein>
    <submittedName>
        <fullName evidence="2">D-alanyl-D-alanine carboxypeptidase family protein</fullName>
    </submittedName>
</protein>
<feature type="domain" description="D-alanyl-D-alanine carboxypeptidase-like core" evidence="1">
    <location>
        <begin position="70"/>
        <end position="204"/>
    </location>
</feature>
<proteinExistence type="predicted"/>